<feature type="region of interest" description="Disordered" evidence="1">
    <location>
        <begin position="1"/>
        <end position="202"/>
    </location>
</feature>
<sequence>MSTTQGITKHGLVTTSSYSVNLGLSPPRAYSPLASGSVSDSGEQSRTPSPRRTRSRGDLTVATPFSHPSALAQTLVLPGSRSVTGSRKSSGTSQDRDAVAHLDLKRLLSKPARHNTSTSSTISLDSEASRVATRQPQINKSTPAKHAFQSGYADSHSFPYGSGADQGPPTHQCTVFSRIQSGGSPVDASAPSSRSTRSTAGLTPAGAVALAYKQQEMRREELAEVSGWNDHVRRIAERTPGSGGDRRGAPVMDEEEESSGPYYTVFGSSSGRIVAVGSPGDDLWSVDPWNKTVGTDAVKVAAGSGTGSTGMRGLSRKVFRQV</sequence>
<keyword evidence="3" id="KW-1185">Reference proteome</keyword>
<evidence type="ECO:0000313" key="2">
    <source>
        <dbReference type="EMBL" id="OBZ66738.1"/>
    </source>
</evidence>
<evidence type="ECO:0000313" key="3">
    <source>
        <dbReference type="Proteomes" id="UP000092993"/>
    </source>
</evidence>
<dbReference type="Proteomes" id="UP000092993">
    <property type="component" value="Unassembled WGS sequence"/>
</dbReference>
<dbReference type="OrthoDB" id="3364707at2759"/>
<proteinExistence type="predicted"/>
<feature type="region of interest" description="Disordered" evidence="1">
    <location>
        <begin position="236"/>
        <end position="259"/>
    </location>
</feature>
<accession>A0A1C7LQ75</accession>
<dbReference type="AlphaFoldDB" id="A0A1C7LQ75"/>
<comment type="caution">
    <text evidence="2">The sequence shown here is derived from an EMBL/GenBank/DDBJ whole genome shotgun (WGS) entry which is preliminary data.</text>
</comment>
<name>A0A1C7LQ75_GRIFR</name>
<feature type="compositionally biased region" description="Basic and acidic residues" evidence="1">
    <location>
        <begin position="94"/>
        <end position="106"/>
    </location>
</feature>
<dbReference type="EMBL" id="LUGG01000027">
    <property type="protein sequence ID" value="OBZ66738.1"/>
    <property type="molecule type" value="Genomic_DNA"/>
</dbReference>
<feature type="compositionally biased region" description="Polar residues" evidence="1">
    <location>
        <begin position="169"/>
        <end position="183"/>
    </location>
</feature>
<feature type="compositionally biased region" description="Polar residues" evidence="1">
    <location>
        <begin position="114"/>
        <end position="142"/>
    </location>
</feature>
<reference evidence="2 3" key="1">
    <citation type="submission" date="2016-03" db="EMBL/GenBank/DDBJ databases">
        <title>Whole genome sequencing of Grifola frondosa 9006-11.</title>
        <authorList>
            <person name="Min B."/>
            <person name="Park H."/>
            <person name="Kim J.-G."/>
            <person name="Cho H."/>
            <person name="Oh Y.-L."/>
            <person name="Kong W.-S."/>
            <person name="Choi I.-G."/>
        </authorList>
    </citation>
    <scope>NUCLEOTIDE SEQUENCE [LARGE SCALE GENOMIC DNA]</scope>
    <source>
        <strain evidence="2 3">9006-11</strain>
    </source>
</reference>
<gene>
    <name evidence="2" type="ORF">A0H81_13199</name>
</gene>
<feature type="compositionally biased region" description="Polar residues" evidence="1">
    <location>
        <begin position="34"/>
        <end position="44"/>
    </location>
</feature>
<feature type="compositionally biased region" description="Polar residues" evidence="1">
    <location>
        <begin position="81"/>
        <end position="93"/>
    </location>
</feature>
<feature type="compositionally biased region" description="Low complexity" evidence="1">
    <location>
        <begin position="188"/>
        <end position="200"/>
    </location>
</feature>
<protein>
    <submittedName>
        <fullName evidence="2">Uncharacterized protein</fullName>
    </submittedName>
</protein>
<feature type="compositionally biased region" description="Polar residues" evidence="1">
    <location>
        <begin position="1"/>
        <end position="22"/>
    </location>
</feature>
<evidence type="ECO:0000256" key="1">
    <source>
        <dbReference type="SAM" id="MobiDB-lite"/>
    </source>
</evidence>
<organism evidence="2 3">
    <name type="scientific">Grifola frondosa</name>
    <name type="common">Maitake</name>
    <name type="synonym">Polyporus frondosus</name>
    <dbReference type="NCBI Taxonomy" id="5627"/>
    <lineage>
        <taxon>Eukaryota</taxon>
        <taxon>Fungi</taxon>
        <taxon>Dikarya</taxon>
        <taxon>Basidiomycota</taxon>
        <taxon>Agaricomycotina</taxon>
        <taxon>Agaricomycetes</taxon>
        <taxon>Polyporales</taxon>
        <taxon>Grifolaceae</taxon>
        <taxon>Grifola</taxon>
    </lineage>
</organism>